<feature type="transmembrane region" description="Helical" evidence="2">
    <location>
        <begin position="49"/>
        <end position="68"/>
    </location>
</feature>
<keyword evidence="2" id="KW-0472">Membrane</keyword>
<evidence type="ECO:0000313" key="3">
    <source>
        <dbReference type="EMBL" id="TKS57057.1"/>
    </source>
</evidence>
<dbReference type="OrthoDB" id="1113942at2"/>
<evidence type="ECO:0000256" key="1">
    <source>
        <dbReference type="SAM" id="MobiDB-lite"/>
    </source>
</evidence>
<dbReference type="RefSeq" id="WP_138930761.1">
    <property type="nucleotide sequence ID" value="NZ_SWMU01000001.1"/>
</dbReference>
<feature type="region of interest" description="Disordered" evidence="1">
    <location>
        <begin position="125"/>
        <end position="166"/>
    </location>
</feature>
<feature type="compositionally biased region" description="Polar residues" evidence="1">
    <location>
        <begin position="99"/>
        <end position="112"/>
    </location>
</feature>
<evidence type="ECO:0000256" key="2">
    <source>
        <dbReference type="SAM" id="Phobius"/>
    </source>
</evidence>
<dbReference type="Proteomes" id="UP000306552">
    <property type="component" value="Unassembled WGS sequence"/>
</dbReference>
<keyword evidence="2" id="KW-1133">Transmembrane helix</keyword>
<feature type="compositionally biased region" description="Low complexity" evidence="1">
    <location>
        <begin position="146"/>
        <end position="156"/>
    </location>
</feature>
<evidence type="ECO:0000313" key="4">
    <source>
        <dbReference type="Proteomes" id="UP000306552"/>
    </source>
</evidence>
<dbReference type="EMBL" id="SWMU01000001">
    <property type="protein sequence ID" value="TKS57057.1"/>
    <property type="molecule type" value="Genomic_DNA"/>
</dbReference>
<accession>A0A4U5TS01</accession>
<feature type="region of interest" description="Disordered" evidence="1">
    <location>
        <begin position="85"/>
        <end position="112"/>
    </location>
</feature>
<dbReference type="SUPFAM" id="SSF56935">
    <property type="entry name" value="Porins"/>
    <property type="match status" value="1"/>
</dbReference>
<dbReference type="AlphaFoldDB" id="A0A4U5TS01"/>
<protein>
    <submittedName>
        <fullName evidence="3">PorT family protein</fullName>
    </submittedName>
</protein>
<name>A0A4U5TS01_9FLAO</name>
<organism evidence="3 4">
    <name type="scientific">Mesohalobacter halotolerans</name>
    <dbReference type="NCBI Taxonomy" id="1883405"/>
    <lineage>
        <taxon>Bacteria</taxon>
        <taxon>Pseudomonadati</taxon>
        <taxon>Bacteroidota</taxon>
        <taxon>Flavobacteriia</taxon>
        <taxon>Flavobacteriales</taxon>
        <taxon>Flavobacteriaceae</taxon>
        <taxon>Mesohalobacter</taxon>
    </lineage>
</organism>
<sequence length="466" mass="51978">MNNEHNIDRLFQESFKDFEVDAPQSAWRGIEKRLNQKSKRRVIPIWQKVSGVAAIIAIVIMVGSQWFLAPNQINENPVVDQTQQNSPIIKNDNDVKGIVTTSPDDNLNQTNDLHLSDQNKILDTKTVKSSAQNQNQDDKLNPLVASNQDDNSVNSSQKDKVTKNISTSKVEENPAFTSALSSKALIQSDNNIEAALIEITSQNNSLLQKKSLVEVAKTLKQKKQPNLNQAENKSWFVKPQISPIFYGNLASGSAVDPNLASNDGQGEVNMSYGVNVAYQLNDKIKLRTGVNRVNLNYTTKNVYLIPNQALSNLRNVNTNPNFNATVLGRQQLDNLSANGTVNRTETIPSQLQQELGYIEIPMEVEYKILNRAIEINLIGGASTLLLNNNSLDVKNSNGITSVGEANNINNLSFSTNFAIGFDYNISKRVMFNLEPTFKYQLNTFQRRTTGFQPYFLGVYSGLIFKF</sequence>
<gene>
    <name evidence="3" type="ORF">FCN74_01145</name>
</gene>
<keyword evidence="2" id="KW-0812">Transmembrane</keyword>
<comment type="caution">
    <text evidence="3">The sequence shown here is derived from an EMBL/GenBank/DDBJ whole genome shotgun (WGS) entry which is preliminary data.</text>
</comment>
<keyword evidence="4" id="KW-1185">Reference proteome</keyword>
<reference evidence="3 4" key="1">
    <citation type="submission" date="2019-04" db="EMBL/GenBank/DDBJ databases">
        <title>Psychroflexus halotolerans sp. nov., isolated from a marine solar saltern.</title>
        <authorList>
            <person name="Feng X."/>
        </authorList>
    </citation>
    <scope>NUCLEOTIDE SEQUENCE [LARGE SCALE GENOMIC DNA]</scope>
    <source>
        <strain evidence="3 4">WDS2C27</strain>
    </source>
</reference>
<proteinExistence type="predicted"/>